<evidence type="ECO:0000313" key="3">
    <source>
        <dbReference type="EMBL" id="KAJ4464421.1"/>
    </source>
</evidence>
<feature type="region of interest" description="Disordered" evidence="2">
    <location>
        <begin position="221"/>
        <end position="280"/>
    </location>
</feature>
<name>A0A9W8ZRS9_9AGAR</name>
<feature type="region of interest" description="Disordered" evidence="2">
    <location>
        <begin position="310"/>
        <end position="379"/>
    </location>
</feature>
<feature type="compositionally biased region" description="Polar residues" evidence="2">
    <location>
        <begin position="221"/>
        <end position="269"/>
    </location>
</feature>
<evidence type="ECO:0000256" key="2">
    <source>
        <dbReference type="SAM" id="MobiDB-lite"/>
    </source>
</evidence>
<feature type="coiled-coil region" evidence="1">
    <location>
        <begin position="398"/>
        <end position="429"/>
    </location>
</feature>
<evidence type="ECO:0000313" key="4">
    <source>
        <dbReference type="Proteomes" id="UP001150238"/>
    </source>
</evidence>
<comment type="caution">
    <text evidence="3">The sequence shown here is derived from an EMBL/GenBank/DDBJ whole genome shotgun (WGS) entry which is preliminary data.</text>
</comment>
<dbReference type="CDD" id="cd12193">
    <property type="entry name" value="bZIP_GCN4"/>
    <property type="match status" value="1"/>
</dbReference>
<proteinExistence type="predicted"/>
<protein>
    <recommendedName>
        <fullName evidence="5">BZIP domain-containing protein</fullName>
    </recommendedName>
</protein>
<reference evidence="3" key="2">
    <citation type="journal article" date="2023" name="Proc. Natl. Acad. Sci. U.S.A.">
        <title>A global phylogenomic analysis of the shiitake genus Lentinula.</title>
        <authorList>
            <person name="Sierra-Patev S."/>
            <person name="Min B."/>
            <person name="Naranjo-Ortiz M."/>
            <person name="Looney B."/>
            <person name="Konkel Z."/>
            <person name="Slot J.C."/>
            <person name="Sakamoto Y."/>
            <person name="Steenwyk J.L."/>
            <person name="Rokas A."/>
            <person name="Carro J."/>
            <person name="Camarero S."/>
            <person name="Ferreira P."/>
            <person name="Molpeceres G."/>
            <person name="Ruiz-Duenas F.J."/>
            <person name="Serrano A."/>
            <person name="Henrissat B."/>
            <person name="Drula E."/>
            <person name="Hughes K.W."/>
            <person name="Mata J.L."/>
            <person name="Ishikawa N.K."/>
            <person name="Vargas-Isla R."/>
            <person name="Ushijima S."/>
            <person name="Smith C.A."/>
            <person name="Donoghue J."/>
            <person name="Ahrendt S."/>
            <person name="Andreopoulos W."/>
            <person name="He G."/>
            <person name="LaButti K."/>
            <person name="Lipzen A."/>
            <person name="Ng V."/>
            <person name="Riley R."/>
            <person name="Sandor L."/>
            <person name="Barry K."/>
            <person name="Martinez A.T."/>
            <person name="Xiao Y."/>
            <person name="Gibbons J.G."/>
            <person name="Terashima K."/>
            <person name="Grigoriev I.V."/>
            <person name="Hibbett D."/>
        </authorList>
    </citation>
    <scope>NUCLEOTIDE SEQUENCE</scope>
    <source>
        <strain evidence="3">Sp2 HRB7682 ss15</strain>
    </source>
</reference>
<accession>A0A9W8ZRS9</accession>
<dbReference type="EMBL" id="JANVFS010000059">
    <property type="protein sequence ID" value="KAJ4464421.1"/>
    <property type="molecule type" value="Genomic_DNA"/>
</dbReference>
<dbReference type="GO" id="GO:0003700">
    <property type="term" value="F:DNA-binding transcription factor activity"/>
    <property type="evidence" value="ECO:0007669"/>
    <property type="project" value="InterPro"/>
</dbReference>
<feature type="region of interest" description="Disordered" evidence="2">
    <location>
        <begin position="1"/>
        <end position="25"/>
    </location>
</feature>
<keyword evidence="1" id="KW-0175">Coiled coil</keyword>
<evidence type="ECO:0008006" key="5">
    <source>
        <dbReference type="Google" id="ProtNLM"/>
    </source>
</evidence>
<dbReference type="SUPFAM" id="SSF57959">
    <property type="entry name" value="Leucine zipper domain"/>
    <property type="match status" value="1"/>
</dbReference>
<dbReference type="Proteomes" id="UP001150238">
    <property type="component" value="Unassembled WGS sequence"/>
</dbReference>
<reference evidence="3" key="1">
    <citation type="submission" date="2022-08" db="EMBL/GenBank/DDBJ databases">
        <authorList>
            <consortium name="DOE Joint Genome Institute"/>
            <person name="Min B."/>
            <person name="Riley R."/>
            <person name="Sierra-Patev S."/>
            <person name="Naranjo-Ortiz M."/>
            <person name="Looney B."/>
            <person name="Konkel Z."/>
            <person name="Slot J.C."/>
            <person name="Sakamoto Y."/>
            <person name="Steenwyk J.L."/>
            <person name="Rokas A."/>
            <person name="Carro J."/>
            <person name="Camarero S."/>
            <person name="Ferreira P."/>
            <person name="Molpeceres G."/>
            <person name="Ruiz-Duenas F.J."/>
            <person name="Serrano A."/>
            <person name="Henrissat B."/>
            <person name="Drula E."/>
            <person name="Hughes K.W."/>
            <person name="Mata J.L."/>
            <person name="Ishikawa N.K."/>
            <person name="Vargas-Isla R."/>
            <person name="Ushijima S."/>
            <person name="Smith C.A."/>
            <person name="Ahrendt S."/>
            <person name="Andreopoulos W."/>
            <person name="He G."/>
            <person name="Labutti K."/>
            <person name="Lipzen A."/>
            <person name="Ng V."/>
            <person name="Sandor L."/>
            <person name="Barry K."/>
            <person name="Martinez A.T."/>
            <person name="Xiao Y."/>
            <person name="Gibbons J.G."/>
            <person name="Terashima K."/>
            <person name="Hibbett D.S."/>
            <person name="Grigoriev I.V."/>
        </authorList>
    </citation>
    <scope>NUCLEOTIDE SEQUENCE</scope>
    <source>
        <strain evidence="3">Sp2 HRB7682 ss15</strain>
    </source>
</reference>
<dbReference type="AlphaFoldDB" id="A0A9W8ZRS9"/>
<dbReference type="InterPro" id="IPR046347">
    <property type="entry name" value="bZIP_sf"/>
</dbReference>
<dbReference type="Gene3D" id="3.30.160.60">
    <property type="entry name" value="Classic Zinc Finger"/>
    <property type="match status" value="1"/>
</dbReference>
<evidence type="ECO:0000256" key="1">
    <source>
        <dbReference type="SAM" id="Coils"/>
    </source>
</evidence>
<sequence>MKSSTNSYRRGHPSSALQPSSLIDGAGTSHHAYNAELMYSHERKRSSSGSPLEDYLFSYQNALINSHPLTNNFQSSNINPEFASSDASKYTTATHNVSQDRLPDFQSLSRKYLRMLANESDDIRSLNTIRTAPLAEPQAENYGGDPQSLEYDSLIASEFLTQECFTDYLSSPLDVSPIESSPSSSLFGSPIMKTIDSNNESGWVNTDDNIRNVQQHINNGASESASNDTVPTGSDQVQKPVSGKSSRSQTSHNSASPPTSASGSESRNLYPTKRLPGFRPDNIMINTSACKAPSSFKIVNGTRHHLTLNGLVPLDAPTRPRRSMIPSESSSPPAENKNQKRSHSLAFDDDGHNQGFNDEEDSLPSSELSLGPNATESEKLALKRRRCTLAARRSRRRKLEYQLMLERTVENLEEQRDKWKTRCTVLQEILKRHNADFKFEEEEEEEC</sequence>
<gene>
    <name evidence="3" type="ORF">C8J55DRAFT_530080</name>
</gene>
<organism evidence="3 4">
    <name type="scientific">Lentinula lateritia</name>
    <dbReference type="NCBI Taxonomy" id="40482"/>
    <lineage>
        <taxon>Eukaryota</taxon>
        <taxon>Fungi</taxon>
        <taxon>Dikarya</taxon>
        <taxon>Basidiomycota</taxon>
        <taxon>Agaricomycotina</taxon>
        <taxon>Agaricomycetes</taxon>
        <taxon>Agaricomycetidae</taxon>
        <taxon>Agaricales</taxon>
        <taxon>Marasmiineae</taxon>
        <taxon>Omphalotaceae</taxon>
        <taxon>Lentinula</taxon>
    </lineage>
</organism>